<dbReference type="Pfam" id="PF06110">
    <property type="entry name" value="TXD17-like_Trx"/>
    <property type="match status" value="1"/>
</dbReference>
<dbReference type="GO" id="GO:0005829">
    <property type="term" value="C:cytosol"/>
    <property type="evidence" value="ECO:0007669"/>
    <property type="project" value="TreeGrafter"/>
</dbReference>
<feature type="domain" description="Thioredoxin" evidence="2">
    <location>
        <begin position="7"/>
        <end position="127"/>
    </location>
</feature>
<dbReference type="Gene3D" id="3.40.30.10">
    <property type="entry name" value="Glutaredoxin"/>
    <property type="match status" value="1"/>
</dbReference>
<name>A0A1X2HIG1_SYNRA</name>
<keyword evidence="4" id="KW-1185">Reference proteome</keyword>
<dbReference type="Proteomes" id="UP000242180">
    <property type="component" value="Unassembled WGS sequence"/>
</dbReference>
<reference evidence="3 4" key="1">
    <citation type="submission" date="2016-07" db="EMBL/GenBank/DDBJ databases">
        <title>Pervasive Adenine N6-methylation of Active Genes in Fungi.</title>
        <authorList>
            <consortium name="DOE Joint Genome Institute"/>
            <person name="Mondo S.J."/>
            <person name="Dannebaum R.O."/>
            <person name="Kuo R.C."/>
            <person name="Labutti K."/>
            <person name="Haridas S."/>
            <person name="Kuo A."/>
            <person name="Salamov A."/>
            <person name="Ahrendt S.R."/>
            <person name="Lipzen A."/>
            <person name="Sullivan W."/>
            <person name="Andreopoulos W.B."/>
            <person name="Clum A."/>
            <person name="Lindquist E."/>
            <person name="Daum C."/>
            <person name="Ramamoorthy G.K."/>
            <person name="Gryganskyi A."/>
            <person name="Culley D."/>
            <person name="Magnuson J.K."/>
            <person name="James T.Y."/>
            <person name="O'Malley M.A."/>
            <person name="Stajich J.E."/>
            <person name="Spatafora J.W."/>
            <person name="Visel A."/>
            <person name="Grigoriev I.V."/>
        </authorList>
    </citation>
    <scope>NUCLEOTIDE SEQUENCE [LARGE SCALE GENOMIC DNA]</scope>
    <source>
        <strain evidence="3 4">NRRL 2496</strain>
    </source>
</reference>
<sequence length="129" mass="14251">MKAVRVNEIDNFDKQVQEAVNKSSSVYVVFFGTETPETSESWCPDCVVADPLIRKAILTHAPSDAILLEAPVGLRGDWKGNTSHPYRTRKDFDLPAIPTLYKWSKEGPGARLVEAECADAALLESFIKA</sequence>
<evidence type="ECO:0000259" key="2">
    <source>
        <dbReference type="Pfam" id="PF06110"/>
    </source>
</evidence>
<dbReference type="InterPro" id="IPR045108">
    <property type="entry name" value="TXNDC17-like"/>
</dbReference>
<dbReference type="PANTHER" id="PTHR12452:SF0">
    <property type="entry name" value="THIOREDOXIN DOMAIN-CONTAINING PROTEIN 17"/>
    <property type="match status" value="1"/>
</dbReference>
<comment type="similarity">
    <text evidence="1">Belongs to the thioredoxin family.</text>
</comment>
<dbReference type="InterPro" id="IPR010357">
    <property type="entry name" value="TXNDC17_dom"/>
</dbReference>
<dbReference type="PANTHER" id="PTHR12452">
    <property type="entry name" value="42-9-9 PROTEIN-RELATED"/>
    <property type="match status" value="1"/>
</dbReference>
<dbReference type="OMA" id="PRDYWKN"/>
<dbReference type="InterPro" id="IPR036249">
    <property type="entry name" value="Thioredoxin-like_sf"/>
</dbReference>
<dbReference type="OrthoDB" id="78947at2759"/>
<dbReference type="InParanoid" id="A0A1X2HIG1"/>
<organism evidence="3 4">
    <name type="scientific">Syncephalastrum racemosum</name>
    <name type="common">Filamentous fungus</name>
    <dbReference type="NCBI Taxonomy" id="13706"/>
    <lineage>
        <taxon>Eukaryota</taxon>
        <taxon>Fungi</taxon>
        <taxon>Fungi incertae sedis</taxon>
        <taxon>Mucoromycota</taxon>
        <taxon>Mucoromycotina</taxon>
        <taxon>Mucoromycetes</taxon>
        <taxon>Mucorales</taxon>
        <taxon>Syncephalastraceae</taxon>
        <taxon>Syncephalastrum</taxon>
    </lineage>
</organism>
<dbReference type="FunCoup" id="A0A1X2HIG1">
    <property type="interactions" value="358"/>
</dbReference>
<comment type="caution">
    <text evidence="3">The sequence shown here is derived from an EMBL/GenBank/DDBJ whole genome shotgun (WGS) entry which is preliminary data.</text>
</comment>
<dbReference type="AlphaFoldDB" id="A0A1X2HIG1"/>
<gene>
    <name evidence="3" type="ORF">BCR43DRAFT_491074</name>
</gene>
<dbReference type="EMBL" id="MCGN01000004">
    <property type="protein sequence ID" value="ORY98236.1"/>
    <property type="molecule type" value="Genomic_DNA"/>
</dbReference>
<accession>A0A1X2HIG1</accession>
<dbReference type="GO" id="GO:0047134">
    <property type="term" value="F:protein-disulfide reductase [NAD(P)H] activity"/>
    <property type="evidence" value="ECO:0007669"/>
    <property type="project" value="InterPro"/>
</dbReference>
<dbReference type="STRING" id="13706.A0A1X2HIG1"/>
<evidence type="ECO:0000313" key="3">
    <source>
        <dbReference type="EMBL" id="ORY98236.1"/>
    </source>
</evidence>
<proteinExistence type="inferred from homology"/>
<protein>
    <recommendedName>
        <fullName evidence="2">Thioredoxin domain-containing protein</fullName>
    </recommendedName>
</protein>
<dbReference type="SUPFAM" id="SSF52833">
    <property type="entry name" value="Thioredoxin-like"/>
    <property type="match status" value="1"/>
</dbReference>
<evidence type="ECO:0000313" key="4">
    <source>
        <dbReference type="Proteomes" id="UP000242180"/>
    </source>
</evidence>
<evidence type="ECO:0000256" key="1">
    <source>
        <dbReference type="ARBA" id="ARBA00008987"/>
    </source>
</evidence>